<evidence type="ECO:0000256" key="3">
    <source>
        <dbReference type="ARBA" id="ARBA00023163"/>
    </source>
</evidence>
<dbReference type="GO" id="GO:0003677">
    <property type="term" value="F:DNA binding"/>
    <property type="evidence" value="ECO:0007669"/>
    <property type="project" value="UniProtKB-KW"/>
</dbReference>
<name>K3WXN9_GLOUD</name>
<dbReference type="EnsemblProtists" id="PYU1_T009737">
    <property type="protein sequence ID" value="PYU1_T009737"/>
    <property type="gene ID" value="PYU1_G009719"/>
</dbReference>
<proteinExistence type="predicted"/>
<keyword evidence="2" id="KW-0238">DNA-binding</keyword>
<dbReference type="PROSITE" id="PS51519">
    <property type="entry name" value="RWP_RK"/>
    <property type="match status" value="1"/>
</dbReference>
<sequence length="164" mass="18532">MKAASLSSPVSKPAVRSPTNPVNTHSKKLTQGQSRFAQRAILPARIKAGKKPRKTRIVFDFAEAEMAKYFHVSQREAAKFLGVAVITIKRCCKRRGIKWPYREEKLKSLREIKSAHNRRHYNHRKSTSEPHHTPRQLSAAALAYARLPFNCMAENVIATNATNA</sequence>
<feature type="domain" description="RWP-RK" evidence="6">
    <location>
        <begin position="44"/>
        <end position="130"/>
    </location>
</feature>
<accession>K3WXN9</accession>
<reference evidence="8" key="2">
    <citation type="submission" date="2010-04" db="EMBL/GenBank/DDBJ databases">
        <authorList>
            <person name="Buell R."/>
            <person name="Hamilton J."/>
            <person name="Hostetler J."/>
        </authorList>
    </citation>
    <scope>NUCLEOTIDE SEQUENCE [LARGE SCALE GENOMIC DNA]</scope>
    <source>
        <strain evidence="8">DAOM:BR144</strain>
    </source>
</reference>
<dbReference type="HOGENOM" id="CLU_064847_1_0_1"/>
<feature type="compositionally biased region" description="Polar residues" evidence="5">
    <location>
        <begin position="17"/>
        <end position="35"/>
    </location>
</feature>
<feature type="compositionally biased region" description="Polar residues" evidence="5">
    <location>
        <begin position="1"/>
        <end position="10"/>
    </location>
</feature>
<evidence type="ECO:0000256" key="4">
    <source>
        <dbReference type="ARBA" id="ARBA00023242"/>
    </source>
</evidence>
<keyword evidence="8" id="KW-1185">Reference proteome</keyword>
<dbReference type="Proteomes" id="UP000019132">
    <property type="component" value="Unassembled WGS sequence"/>
</dbReference>
<keyword evidence="1" id="KW-0805">Transcription regulation</keyword>
<protein>
    <recommendedName>
        <fullName evidence="6">RWP-RK domain-containing protein</fullName>
    </recommendedName>
</protein>
<feature type="region of interest" description="Disordered" evidence="5">
    <location>
        <begin position="115"/>
        <end position="134"/>
    </location>
</feature>
<evidence type="ECO:0000256" key="5">
    <source>
        <dbReference type="SAM" id="MobiDB-lite"/>
    </source>
</evidence>
<dbReference type="InParanoid" id="K3WXN9"/>
<dbReference type="EMBL" id="GL376615">
    <property type="status" value="NOT_ANNOTATED_CDS"/>
    <property type="molecule type" value="Genomic_DNA"/>
</dbReference>
<reference evidence="8" key="1">
    <citation type="journal article" date="2010" name="Genome Biol.">
        <title>Genome sequence of the necrotrophic plant pathogen Pythium ultimum reveals original pathogenicity mechanisms and effector repertoire.</title>
        <authorList>
            <person name="Levesque C.A."/>
            <person name="Brouwer H."/>
            <person name="Cano L."/>
            <person name="Hamilton J.P."/>
            <person name="Holt C."/>
            <person name="Huitema E."/>
            <person name="Raffaele S."/>
            <person name="Robideau G.P."/>
            <person name="Thines M."/>
            <person name="Win J."/>
            <person name="Zerillo M.M."/>
            <person name="Beakes G.W."/>
            <person name="Boore J.L."/>
            <person name="Busam D."/>
            <person name="Dumas B."/>
            <person name="Ferriera S."/>
            <person name="Fuerstenberg S.I."/>
            <person name="Gachon C.M."/>
            <person name="Gaulin E."/>
            <person name="Govers F."/>
            <person name="Grenville-Briggs L."/>
            <person name="Horner N."/>
            <person name="Hostetler J."/>
            <person name="Jiang R.H."/>
            <person name="Johnson J."/>
            <person name="Krajaejun T."/>
            <person name="Lin H."/>
            <person name="Meijer H.J."/>
            <person name="Moore B."/>
            <person name="Morris P."/>
            <person name="Phuntmart V."/>
            <person name="Puiu D."/>
            <person name="Shetty J."/>
            <person name="Stajich J.E."/>
            <person name="Tripathy S."/>
            <person name="Wawra S."/>
            <person name="van West P."/>
            <person name="Whitty B.R."/>
            <person name="Coutinho P.M."/>
            <person name="Henrissat B."/>
            <person name="Martin F."/>
            <person name="Thomas P.D."/>
            <person name="Tyler B.M."/>
            <person name="De Vries R.P."/>
            <person name="Kamoun S."/>
            <person name="Yandell M."/>
            <person name="Tisserat N."/>
            <person name="Buell C.R."/>
        </authorList>
    </citation>
    <scope>NUCLEOTIDE SEQUENCE</scope>
    <source>
        <strain evidence="8">DAOM:BR144</strain>
    </source>
</reference>
<evidence type="ECO:0000256" key="1">
    <source>
        <dbReference type="ARBA" id="ARBA00023015"/>
    </source>
</evidence>
<dbReference type="eggNOG" id="ENOG502SQR6">
    <property type="taxonomic scope" value="Eukaryota"/>
</dbReference>
<dbReference type="AlphaFoldDB" id="K3WXN9"/>
<dbReference type="Pfam" id="PF02042">
    <property type="entry name" value="RWP-RK"/>
    <property type="match status" value="1"/>
</dbReference>
<evidence type="ECO:0000313" key="7">
    <source>
        <dbReference type="EnsemblProtists" id="PYU1_T009737"/>
    </source>
</evidence>
<keyword evidence="3" id="KW-0804">Transcription</keyword>
<evidence type="ECO:0000313" key="8">
    <source>
        <dbReference type="Proteomes" id="UP000019132"/>
    </source>
</evidence>
<feature type="compositionally biased region" description="Basic residues" evidence="5">
    <location>
        <begin position="115"/>
        <end position="125"/>
    </location>
</feature>
<evidence type="ECO:0000259" key="6">
    <source>
        <dbReference type="PROSITE" id="PS51519"/>
    </source>
</evidence>
<evidence type="ECO:0000256" key="2">
    <source>
        <dbReference type="ARBA" id="ARBA00023125"/>
    </source>
</evidence>
<feature type="region of interest" description="Disordered" evidence="5">
    <location>
        <begin position="1"/>
        <end position="35"/>
    </location>
</feature>
<organism evidence="7 8">
    <name type="scientific">Globisporangium ultimum (strain ATCC 200006 / CBS 805.95 / DAOM BR144)</name>
    <name type="common">Pythium ultimum</name>
    <dbReference type="NCBI Taxonomy" id="431595"/>
    <lineage>
        <taxon>Eukaryota</taxon>
        <taxon>Sar</taxon>
        <taxon>Stramenopiles</taxon>
        <taxon>Oomycota</taxon>
        <taxon>Peronosporomycetes</taxon>
        <taxon>Pythiales</taxon>
        <taxon>Pythiaceae</taxon>
        <taxon>Globisporangium</taxon>
    </lineage>
</organism>
<reference evidence="7" key="3">
    <citation type="submission" date="2015-02" db="UniProtKB">
        <authorList>
            <consortium name="EnsemblProtists"/>
        </authorList>
    </citation>
    <scope>IDENTIFICATION</scope>
    <source>
        <strain evidence="7">DAOM BR144</strain>
    </source>
</reference>
<dbReference type="VEuPathDB" id="FungiDB:PYU1_G009719"/>
<dbReference type="InterPro" id="IPR003035">
    <property type="entry name" value="RWP-RK_dom"/>
</dbReference>
<keyword evidence="4" id="KW-0539">Nucleus</keyword>